<sequence>MLCDQMFLTFNHYFTFAYTFGFFPFKWEERKDREKRKRYFLSIRFSDWQFILWILNNLILFLKNVFLACQVYVLTVEKNMSKVVFENLFLFSFTIGFIHNVIYWKTRKSFPVLYKRCTTFCNLAHVRYLPHTNRRYPLEDDGLNGMMKMASCINVVFTVCVFLLSMGTPTAHPFFANLLPPSIFMGGWGIARFGFSIFEAYITAFAWTSNTSIVLLLPNFALLLKFWAWELHANSPPTQLSKNFSRLRELDETVKTYRQLQLLTTQLNECFAAQVENLFMLAFINQVSVNYGTLRLYNELSIQAWVACARQRLEQVCTPNRPPPLQLTGPFSTCFDSVKEGLSRRHSDQNKDTPQVLQKYDYPFETYNVITKDGYILTVYRITGSPKLRKKSKRVKQAVYLNHGLGGASNTWNFQPKSRNLPFKLADAGYEVWLANGRGTALSLKHTKYSSVTDLRYWNFSFHEMGMYDVPAVTNKILLETNARKIFYVGHSQGTTQYFVGLSELPEMNDKIAAAFLLAPVAYMGHVKSDHPIRLLAPLLSKHPQYRPANSTLVGTIESTYHIHHRLKNSSPDNLCDPTSRKCGVCDNLMFLLFGYDAWQLNTTELPNIIAKYPNNIPMKCLAHYSQNIVNCKFQKYDYGRAGNGEVYGNEEAPEYQLRNIKVPTYFFYGEQDTLAPPNDVQITASKMKFGVLKVLFTDAQLIKPTPDNVCAPNPPNPLKLSGPFSTCAASVKSSLGQPHPDQNKLTPQILATYNYKYISYNVTTNDGYILTVYRITESPKRTRSRSKGAKQSVYLNHGLGGSSDTWNFQPGSRNLPFKLADAGYDVWLSNCRGTTYSMGHKNYDANKDIAYWSFSFHEMGIYDVPAGVDKILNETGTKKVFYIGHSMGTTQYFIALSEVPGLNDKIEAGFMLAPIAYMGHLNSAIRLLVPLLATDPEYQIANLALMGRVQTLDQFRQQFKLSPGDLCDLTATKCGICDNLIFLLFGYNAPQMNNTELPNILAKYPNNIGVKWIAHYAQNIVTCRFQKYDYGPVKNMELYKSAKSPEYNLQNITAPTYFFYGEQDNLGPPNDVQITAKNMRPGVLKGNYKVRNKFFNHVDFVTAKDADKLVYNRILSEMKRYKPK</sequence>
<gene>
    <name evidence="10" type="ORF">Ocin01_13066</name>
</gene>
<dbReference type="EMBL" id="LJIJ01000945">
    <property type="protein sequence ID" value="ODM93618.1"/>
    <property type="molecule type" value="Genomic_DNA"/>
</dbReference>
<feature type="domain" description="AB hydrolase-1" evidence="8">
    <location>
        <begin position="794"/>
        <end position="1074"/>
    </location>
</feature>
<evidence type="ECO:0000313" key="10">
    <source>
        <dbReference type="EMBL" id="ODM93618.1"/>
    </source>
</evidence>
<evidence type="ECO:0000259" key="9">
    <source>
        <dbReference type="Pfam" id="PF04083"/>
    </source>
</evidence>
<feature type="transmembrane region" description="Helical" evidence="7">
    <location>
        <begin position="152"/>
        <end position="171"/>
    </location>
</feature>
<dbReference type="Gene3D" id="3.40.50.1820">
    <property type="entry name" value="alpha/beta hydrolase"/>
    <property type="match status" value="2"/>
</dbReference>
<evidence type="ECO:0000256" key="5">
    <source>
        <dbReference type="ARBA" id="ARBA00023098"/>
    </source>
</evidence>
<dbReference type="InterPro" id="IPR029058">
    <property type="entry name" value="AB_hydrolase_fold"/>
</dbReference>
<dbReference type="AlphaFoldDB" id="A0A1D2MKZ1"/>
<keyword evidence="5" id="KW-0443">Lipid metabolism</keyword>
<feature type="transmembrane region" description="Helical" evidence="7">
    <location>
        <begin position="48"/>
        <end position="73"/>
    </location>
</feature>
<keyword evidence="3" id="KW-0378">Hydrolase</keyword>
<keyword evidence="7" id="KW-1133">Transmembrane helix</keyword>
<dbReference type="PANTHER" id="PTHR11005">
    <property type="entry name" value="LYSOSOMAL ACID LIPASE-RELATED"/>
    <property type="match status" value="1"/>
</dbReference>
<dbReference type="Proteomes" id="UP000094527">
    <property type="component" value="Unassembled WGS sequence"/>
</dbReference>
<comment type="caution">
    <text evidence="10">The sequence shown here is derived from an EMBL/GenBank/DDBJ whole genome shotgun (WGS) entry which is preliminary data.</text>
</comment>
<proteinExistence type="inferred from homology"/>
<dbReference type="OrthoDB" id="9974421at2759"/>
<accession>A0A1D2MKZ1</accession>
<keyword evidence="4" id="KW-0442">Lipid degradation</keyword>
<reference evidence="10 11" key="1">
    <citation type="journal article" date="2016" name="Genome Biol. Evol.">
        <title>Gene Family Evolution Reflects Adaptation to Soil Environmental Stressors in the Genome of the Collembolan Orchesella cincta.</title>
        <authorList>
            <person name="Faddeeva-Vakhrusheva A."/>
            <person name="Derks M.F."/>
            <person name="Anvar S.Y."/>
            <person name="Agamennone V."/>
            <person name="Suring W."/>
            <person name="Smit S."/>
            <person name="van Straalen N.M."/>
            <person name="Roelofs D."/>
        </authorList>
    </citation>
    <scope>NUCLEOTIDE SEQUENCE [LARGE SCALE GENOMIC DNA]</scope>
    <source>
        <tissue evidence="10">Mixed pool</tissue>
    </source>
</reference>
<evidence type="ECO:0000313" key="11">
    <source>
        <dbReference type="Proteomes" id="UP000094527"/>
    </source>
</evidence>
<keyword evidence="7" id="KW-0812">Transmembrane</keyword>
<dbReference type="InterPro" id="IPR006693">
    <property type="entry name" value="AB_hydrolase_lipase"/>
</dbReference>
<feature type="transmembrane region" description="Helical" evidence="7">
    <location>
        <begin position="88"/>
        <end position="106"/>
    </location>
</feature>
<evidence type="ECO:0000256" key="3">
    <source>
        <dbReference type="ARBA" id="ARBA00022801"/>
    </source>
</evidence>
<feature type="transmembrane region" description="Helical" evidence="7">
    <location>
        <begin position="6"/>
        <end position="27"/>
    </location>
</feature>
<evidence type="ECO:0000259" key="8">
    <source>
        <dbReference type="Pfam" id="PF00561"/>
    </source>
</evidence>
<keyword evidence="6" id="KW-0325">Glycoprotein</keyword>
<keyword evidence="2" id="KW-0732">Signal</keyword>
<keyword evidence="7" id="KW-0472">Membrane</keyword>
<comment type="similarity">
    <text evidence="1">Belongs to the AB hydrolase superfamily. Lipase family.</text>
</comment>
<evidence type="ECO:0000256" key="6">
    <source>
        <dbReference type="ARBA" id="ARBA00023180"/>
    </source>
</evidence>
<evidence type="ECO:0000256" key="4">
    <source>
        <dbReference type="ARBA" id="ARBA00022963"/>
    </source>
</evidence>
<keyword evidence="11" id="KW-1185">Reference proteome</keyword>
<organism evidence="10 11">
    <name type="scientific">Orchesella cincta</name>
    <name type="common">Springtail</name>
    <name type="synonym">Podura cincta</name>
    <dbReference type="NCBI Taxonomy" id="48709"/>
    <lineage>
        <taxon>Eukaryota</taxon>
        <taxon>Metazoa</taxon>
        <taxon>Ecdysozoa</taxon>
        <taxon>Arthropoda</taxon>
        <taxon>Hexapoda</taxon>
        <taxon>Collembola</taxon>
        <taxon>Entomobryomorpha</taxon>
        <taxon>Entomobryoidea</taxon>
        <taxon>Orchesellidae</taxon>
        <taxon>Orchesellinae</taxon>
        <taxon>Orchesella</taxon>
    </lineage>
</organism>
<evidence type="ECO:0000256" key="2">
    <source>
        <dbReference type="ARBA" id="ARBA00022729"/>
    </source>
</evidence>
<feature type="domain" description="Partial AB-hydrolase lipase" evidence="9">
    <location>
        <begin position="354"/>
        <end position="413"/>
    </location>
</feature>
<dbReference type="Pfam" id="PF04083">
    <property type="entry name" value="Abhydro_lipase"/>
    <property type="match status" value="1"/>
</dbReference>
<dbReference type="InterPro" id="IPR000073">
    <property type="entry name" value="AB_hydrolase_1"/>
</dbReference>
<dbReference type="Pfam" id="PF00561">
    <property type="entry name" value="Abhydrolase_1"/>
    <property type="match status" value="1"/>
</dbReference>
<protein>
    <submittedName>
        <fullName evidence="10">Lipase 3</fullName>
    </submittedName>
</protein>
<dbReference type="SUPFAM" id="SSF53474">
    <property type="entry name" value="alpha/beta-Hydrolases"/>
    <property type="match status" value="2"/>
</dbReference>
<evidence type="ECO:0000256" key="1">
    <source>
        <dbReference type="ARBA" id="ARBA00010701"/>
    </source>
</evidence>
<dbReference type="FunFam" id="3.40.50.1820:FF:000021">
    <property type="entry name" value="Lipase"/>
    <property type="match status" value="2"/>
</dbReference>
<dbReference type="STRING" id="48709.A0A1D2MKZ1"/>
<dbReference type="GO" id="GO:0016787">
    <property type="term" value="F:hydrolase activity"/>
    <property type="evidence" value="ECO:0007669"/>
    <property type="project" value="UniProtKB-KW"/>
</dbReference>
<dbReference type="GO" id="GO:0016042">
    <property type="term" value="P:lipid catabolic process"/>
    <property type="evidence" value="ECO:0007669"/>
    <property type="project" value="UniProtKB-KW"/>
</dbReference>
<name>A0A1D2MKZ1_ORCCI</name>
<evidence type="ECO:0000256" key="7">
    <source>
        <dbReference type="SAM" id="Phobius"/>
    </source>
</evidence>